<reference evidence="1 2" key="1">
    <citation type="journal article" date="2017" name="Gigascience">
        <title>Draft genome of the honey bee ectoparasitic mite, Tropilaelaps mercedesae, is shaped by the parasitic life history.</title>
        <authorList>
            <person name="Dong X."/>
            <person name="Armstrong S.D."/>
            <person name="Xia D."/>
            <person name="Makepeace B.L."/>
            <person name="Darby A.C."/>
            <person name="Kadowaki T."/>
        </authorList>
    </citation>
    <scope>NUCLEOTIDE SEQUENCE [LARGE SCALE GENOMIC DNA]</scope>
    <source>
        <strain evidence="1">Wuxi-XJTLU</strain>
    </source>
</reference>
<accession>A0A1V9XWQ3</accession>
<dbReference type="EMBL" id="MNPL01003053">
    <property type="protein sequence ID" value="OQR77798.1"/>
    <property type="molecule type" value="Genomic_DNA"/>
</dbReference>
<name>A0A1V9XWQ3_9ACAR</name>
<proteinExistence type="predicted"/>
<gene>
    <name evidence="1" type="ORF">BIW11_02856</name>
</gene>
<evidence type="ECO:0000313" key="2">
    <source>
        <dbReference type="Proteomes" id="UP000192247"/>
    </source>
</evidence>
<dbReference type="InParanoid" id="A0A1V9XWQ3"/>
<comment type="caution">
    <text evidence="1">The sequence shown here is derived from an EMBL/GenBank/DDBJ whole genome shotgun (WGS) entry which is preliminary data.</text>
</comment>
<keyword evidence="2" id="KW-1185">Reference proteome</keyword>
<protein>
    <submittedName>
        <fullName evidence="1">Uncharacterized protein</fullName>
    </submittedName>
</protein>
<organism evidence="1 2">
    <name type="scientific">Tropilaelaps mercedesae</name>
    <dbReference type="NCBI Taxonomy" id="418985"/>
    <lineage>
        <taxon>Eukaryota</taxon>
        <taxon>Metazoa</taxon>
        <taxon>Ecdysozoa</taxon>
        <taxon>Arthropoda</taxon>
        <taxon>Chelicerata</taxon>
        <taxon>Arachnida</taxon>
        <taxon>Acari</taxon>
        <taxon>Parasitiformes</taxon>
        <taxon>Mesostigmata</taxon>
        <taxon>Gamasina</taxon>
        <taxon>Dermanyssoidea</taxon>
        <taxon>Laelapidae</taxon>
        <taxon>Tropilaelaps</taxon>
    </lineage>
</organism>
<dbReference type="Proteomes" id="UP000192247">
    <property type="component" value="Unassembled WGS sequence"/>
</dbReference>
<sequence>MRPGADALLARCYRFHSVLLSRRDRTIRRCLEAPSTHEIDERLYGELYVCAETEFGTCGA</sequence>
<evidence type="ECO:0000313" key="1">
    <source>
        <dbReference type="EMBL" id="OQR77798.1"/>
    </source>
</evidence>
<dbReference type="AlphaFoldDB" id="A0A1V9XWQ3"/>